<comment type="subcellular location">
    <subcellularLocation>
        <location evidence="6">Cytoplasm</location>
    </subcellularLocation>
</comment>
<comment type="subunit">
    <text evidence="6">Homodimer.</text>
</comment>
<dbReference type="InterPro" id="IPR036291">
    <property type="entry name" value="NAD(P)-bd_dom_sf"/>
</dbReference>
<evidence type="ECO:0000256" key="3">
    <source>
        <dbReference type="ARBA" id="ARBA00023015"/>
    </source>
</evidence>
<dbReference type="InterPro" id="IPR022876">
    <property type="entry name" value="Tscrpt_rep_Rex"/>
</dbReference>
<feature type="domain" description="CoA-binding" evidence="7">
    <location>
        <begin position="82"/>
        <end position="183"/>
    </location>
</feature>
<dbReference type="SUPFAM" id="SSF51735">
    <property type="entry name" value="NAD(P)-binding Rossmann-fold domains"/>
    <property type="match status" value="1"/>
</dbReference>
<dbReference type="GO" id="GO:0003677">
    <property type="term" value="F:DNA binding"/>
    <property type="evidence" value="ECO:0007669"/>
    <property type="project" value="UniProtKB-UniRule"/>
</dbReference>
<keyword evidence="5 6" id="KW-0804">Transcription</keyword>
<name>A0A431W5X5_9DEIO</name>
<keyword evidence="1 6" id="KW-0963">Cytoplasm</keyword>
<dbReference type="HAMAP" id="MF_01131">
    <property type="entry name" value="Rex"/>
    <property type="match status" value="1"/>
</dbReference>
<protein>
    <recommendedName>
        <fullName evidence="6">Redox-sensing transcriptional repressor Rex</fullName>
    </recommendedName>
</protein>
<dbReference type="Pfam" id="PF06971">
    <property type="entry name" value="Put_DNA-bind_N"/>
    <property type="match status" value="1"/>
</dbReference>
<organism evidence="8 9">
    <name type="scientific">Deinococcus radiophilus</name>
    <dbReference type="NCBI Taxonomy" id="32062"/>
    <lineage>
        <taxon>Bacteria</taxon>
        <taxon>Thermotogati</taxon>
        <taxon>Deinococcota</taxon>
        <taxon>Deinococci</taxon>
        <taxon>Deinococcales</taxon>
        <taxon>Deinococcaceae</taxon>
        <taxon>Deinococcus</taxon>
    </lineage>
</organism>
<dbReference type="GO" id="GO:0051775">
    <property type="term" value="P:response to redox state"/>
    <property type="evidence" value="ECO:0007669"/>
    <property type="project" value="InterPro"/>
</dbReference>
<dbReference type="Gene3D" id="3.40.50.720">
    <property type="entry name" value="NAD(P)-binding Rossmann-like Domain"/>
    <property type="match status" value="1"/>
</dbReference>
<evidence type="ECO:0000256" key="5">
    <source>
        <dbReference type="ARBA" id="ARBA00023163"/>
    </source>
</evidence>
<keyword evidence="9" id="KW-1185">Reference proteome</keyword>
<comment type="similarity">
    <text evidence="6">Belongs to the transcriptional regulatory Rex family.</text>
</comment>
<keyword evidence="2 6" id="KW-0678">Repressor</keyword>
<dbReference type="RefSeq" id="WP_126350808.1">
    <property type="nucleotide sequence ID" value="NZ_CP086380.1"/>
</dbReference>
<comment type="function">
    <text evidence="6">Modulates transcription in response to changes in cellular NADH/NAD(+) redox state.</text>
</comment>
<evidence type="ECO:0000313" key="9">
    <source>
        <dbReference type="Proteomes" id="UP000277766"/>
    </source>
</evidence>
<dbReference type="NCBIfam" id="NF003994">
    <property type="entry name" value="PRK05472.2-3"/>
    <property type="match status" value="1"/>
</dbReference>
<dbReference type="GO" id="GO:0003700">
    <property type="term" value="F:DNA-binding transcription factor activity"/>
    <property type="evidence" value="ECO:0007669"/>
    <property type="project" value="UniProtKB-UniRule"/>
</dbReference>
<dbReference type="SUPFAM" id="SSF46785">
    <property type="entry name" value="Winged helix' DNA-binding domain"/>
    <property type="match status" value="1"/>
</dbReference>
<proteinExistence type="inferred from homology"/>
<dbReference type="NCBIfam" id="NF003995">
    <property type="entry name" value="PRK05472.2-4"/>
    <property type="match status" value="1"/>
</dbReference>
<comment type="caution">
    <text evidence="8">The sequence shown here is derived from an EMBL/GenBank/DDBJ whole genome shotgun (WGS) entry which is preliminary data.</text>
</comment>
<feature type="DNA-binding region" description="H-T-H motif" evidence="6">
    <location>
        <begin position="19"/>
        <end position="58"/>
    </location>
</feature>
<dbReference type="NCBIfam" id="NF003996">
    <property type="entry name" value="PRK05472.2-5"/>
    <property type="match status" value="1"/>
</dbReference>
<accession>A0A431W5X5</accession>
<dbReference type="SMART" id="SM00881">
    <property type="entry name" value="CoA_binding"/>
    <property type="match status" value="1"/>
</dbReference>
<dbReference type="GO" id="GO:0045892">
    <property type="term" value="P:negative regulation of DNA-templated transcription"/>
    <property type="evidence" value="ECO:0007669"/>
    <property type="project" value="InterPro"/>
</dbReference>
<feature type="binding site" evidence="6">
    <location>
        <begin position="93"/>
        <end position="98"/>
    </location>
    <ligand>
        <name>NAD(+)</name>
        <dbReference type="ChEBI" id="CHEBI:57540"/>
    </ligand>
</feature>
<dbReference type="InterPro" id="IPR036390">
    <property type="entry name" value="WH_DNA-bd_sf"/>
</dbReference>
<evidence type="ECO:0000256" key="2">
    <source>
        <dbReference type="ARBA" id="ARBA00022491"/>
    </source>
</evidence>
<reference evidence="8 9" key="1">
    <citation type="submission" date="2018-12" db="EMBL/GenBank/DDBJ databases">
        <title>Deinococcus radiophilus ATCC 27603 genome sequencing and assembly.</title>
        <authorList>
            <person name="Maclea K.S."/>
            <person name="Maynard C.R."/>
        </authorList>
    </citation>
    <scope>NUCLEOTIDE SEQUENCE [LARGE SCALE GENOMIC DNA]</scope>
    <source>
        <strain evidence="8 9">ATCC 27603</strain>
    </source>
</reference>
<dbReference type="PANTHER" id="PTHR35786:SF1">
    <property type="entry name" value="REDOX-SENSING TRANSCRIPTIONAL REPRESSOR REX 1"/>
    <property type="match status" value="1"/>
</dbReference>
<keyword evidence="4 6" id="KW-0238">DNA-binding</keyword>
<dbReference type="InterPro" id="IPR009718">
    <property type="entry name" value="Rex_DNA-bd_C_dom"/>
</dbReference>
<dbReference type="InterPro" id="IPR003781">
    <property type="entry name" value="CoA-bd"/>
</dbReference>
<gene>
    <name evidence="6" type="primary">rex</name>
    <name evidence="8" type="ORF">EJ104_00565</name>
</gene>
<dbReference type="Gene3D" id="1.10.10.10">
    <property type="entry name" value="Winged helix-like DNA-binding domain superfamily/Winged helix DNA-binding domain"/>
    <property type="match status" value="1"/>
</dbReference>
<keyword evidence="6" id="KW-0520">NAD</keyword>
<evidence type="ECO:0000259" key="7">
    <source>
        <dbReference type="SMART" id="SM00881"/>
    </source>
</evidence>
<evidence type="ECO:0000256" key="4">
    <source>
        <dbReference type="ARBA" id="ARBA00023125"/>
    </source>
</evidence>
<dbReference type="Proteomes" id="UP000277766">
    <property type="component" value="Unassembled WGS sequence"/>
</dbReference>
<dbReference type="InterPro" id="IPR036388">
    <property type="entry name" value="WH-like_DNA-bd_sf"/>
</dbReference>
<dbReference type="OrthoDB" id="9784760at2"/>
<keyword evidence="3 6" id="KW-0805">Transcription regulation</keyword>
<sequence>MKKERALTIPSATVSRLVTYLRILEELELAGEPRTSSSDLAERAQVTAFQVRKDLAYFGRFGKRGMGYSVALLKREIIDALGLNLHWPVIVVGMGRLGHAIANFPVAAEYQFEYVGLFDVDPQVVGTSIGNLPILHMSQLPSFVHERGVKMAFLTVPPERAQATAEKLVQAGITSILNFAPIVLRPPLSENEKDVGKTKTWHNVTVENVDFLAGMKRLAYYTHDPKSPAVEEV</sequence>
<evidence type="ECO:0000313" key="8">
    <source>
        <dbReference type="EMBL" id="RTR30780.1"/>
    </source>
</evidence>
<evidence type="ECO:0000256" key="1">
    <source>
        <dbReference type="ARBA" id="ARBA00022490"/>
    </source>
</evidence>
<dbReference type="GO" id="GO:0005737">
    <property type="term" value="C:cytoplasm"/>
    <property type="evidence" value="ECO:0007669"/>
    <property type="project" value="UniProtKB-SubCell"/>
</dbReference>
<evidence type="ECO:0000256" key="6">
    <source>
        <dbReference type="HAMAP-Rule" id="MF_01131"/>
    </source>
</evidence>
<dbReference type="Pfam" id="PF02629">
    <property type="entry name" value="CoA_binding"/>
    <property type="match status" value="1"/>
</dbReference>
<dbReference type="EMBL" id="RXPE01000001">
    <property type="protein sequence ID" value="RTR30780.1"/>
    <property type="molecule type" value="Genomic_DNA"/>
</dbReference>
<dbReference type="AlphaFoldDB" id="A0A431W5X5"/>
<dbReference type="PANTHER" id="PTHR35786">
    <property type="entry name" value="REDOX-SENSING TRANSCRIPTIONAL REPRESSOR REX"/>
    <property type="match status" value="1"/>
</dbReference>